<evidence type="ECO:0000256" key="1">
    <source>
        <dbReference type="SAM" id="MobiDB-lite"/>
    </source>
</evidence>
<protein>
    <submittedName>
        <fullName evidence="2">Uncharacterized protein</fullName>
    </submittedName>
</protein>
<sequence length="117" mass="10559">MPIPSIFPAGSSSTLSTPNRSDPGISLGLSERFVGTGPLLGRTSGLLAAQGSASSCVVVAAAGGVAGVVGAAAGAVAGPAGVVGACVVCPGNCGTGKGKPVGTGIGAGIGNGRVGSA</sequence>
<reference evidence="2 3" key="1">
    <citation type="submission" date="2019-06" db="EMBL/GenBank/DDBJ databases">
        <title>Tsukamurella conjunctivitidis sp. nov., Tsukamurella assacharolytica sp. nov. and Tsukamurella sputae sp. nov. isolated from patients with conjunctivitis, bacteraemia (lymphoma) and respiratory infection (sputum) in Hong Kong.</title>
        <authorList>
            <person name="Teng J.L.L."/>
            <person name="Lee H.H."/>
            <person name="Fong J.Y.H."/>
            <person name="Fok K.M.N."/>
            <person name="Lau S.K.P."/>
            <person name="Woo P.C.Y."/>
        </authorList>
    </citation>
    <scope>NUCLEOTIDE SEQUENCE [LARGE SCALE GENOMIC DNA]</scope>
    <source>
        <strain evidence="2 3">HKU72</strain>
    </source>
</reference>
<gene>
    <name evidence="2" type="ORF">FK530_23465</name>
</gene>
<evidence type="ECO:0000313" key="3">
    <source>
        <dbReference type="Proteomes" id="UP000319375"/>
    </source>
</evidence>
<dbReference type="Proteomes" id="UP000319375">
    <property type="component" value="Unassembled WGS sequence"/>
</dbReference>
<keyword evidence="3" id="KW-1185">Reference proteome</keyword>
<organism evidence="2 3">
    <name type="scientific">Tsukamurella conjunctivitidis</name>
    <dbReference type="NCBI Taxonomy" id="2592068"/>
    <lineage>
        <taxon>Bacteria</taxon>
        <taxon>Bacillati</taxon>
        <taxon>Actinomycetota</taxon>
        <taxon>Actinomycetes</taxon>
        <taxon>Mycobacteriales</taxon>
        <taxon>Tsukamurellaceae</taxon>
        <taxon>Tsukamurella</taxon>
    </lineage>
</organism>
<feature type="region of interest" description="Disordered" evidence="1">
    <location>
        <begin position="1"/>
        <end position="23"/>
    </location>
</feature>
<evidence type="ECO:0000313" key="2">
    <source>
        <dbReference type="EMBL" id="TWS24642.1"/>
    </source>
</evidence>
<feature type="compositionally biased region" description="Polar residues" evidence="1">
    <location>
        <begin position="10"/>
        <end position="20"/>
    </location>
</feature>
<name>A0A5C5RPR5_9ACTN</name>
<dbReference type="AlphaFoldDB" id="A0A5C5RPR5"/>
<accession>A0A5C5RPR5</accession>
<comment type="caution">
    <text evidence="2">The sequence shown here is derived from an EMBL/GenBank/DDBJ whole genome shotgun (WGS) entry which is preliminary data.</text>
</comment>
<proteinExistence type="predicted"/>
<dbReference type="EMBL" id="VIGX01000029">
    <property type="protein sequence ID" value="TWS24642.1"/>
    <property type="molecule type" value="Genomic_DNA"/>
</dbReference>